<evidence type="ECO:0000256" key="4">
    <source>
        <dbReference type="ARBA" id="ARBA00022801"/>
    </source>
</evidence>
<evidence type="ECO:0000259" key="11">
    <source>
        <dbReference type="Pfam" id="PF17946"/>
    </source>
</evidence>
<accession>A0A0G4QBV2</accession>
<dbReference type="GO" id="GO:0003678">
    <property type="term" value="F:DNA helicase activity"/>
    <property type="evidence" value="ECO:0007669"/>
    <property type="project" value="UniProtKB-UniRule"/>
</dbReference>
<evidence type="ECO:0000256" key="6">
    <source>
        <dbReference type="ARBA" id="ARBA00022839"/>
    </source>
</evidence>
<keyword evidence="4 10" id="KW-0378">Hydrolase</keyword>
<dbReference type="Proteomes" id="UP000183920">
    <property type="component" value="Unassembled WGS sequence"/>
</dbReference>
<dbReference type="FunFam" id="3.40.50.300:FF:001153">
    <property type="entry name" value="RecBCD enzyme subunit RecC"/>
    <property type="match status" value="1"/>
</dbReference>
<evidence type="ECO:0000313" key="13">
    <source>
        <dbReference type="Proteomes" id="UP000183920"/>
    </source>
</evidence>
<evidence type="ECO:0000256" key="10">
    <source>
        <dbReference type="HAMAP-Rule" id="MF_01486"/>
    </source>
</evidence>
<dbReference type="GO" id="GO:0003677">
    <property type="term" value="F:DNA binding"/>
    <property type="evidence" value="ECO:0007669"/>
    <property type="project" value="UniProtKB-UniRule"/>
</dbReference>
<dbReference type="GO" id="GO:0000724">
    <property type="term" value="P:double-strand break repair via homologous recombination"/>
    <property type="evidence" value="ECO:0007669"/>
    <property type="project" value="UniProtKB-UniRule"/>
</dbReference>
<organism evidence="12 13">
    <name type="scientific">Proteus penneri</name>
    <dbReference type="NCBI Taxonomy" id="102862"/>
    <lineage>
        <taxon>Bacteria</taxon>
        <taxon>Pseudomonadati</taxon>
        <taxon>Pseudomonadota</taxon>
        <taxon>Gammaproteobacteria</taxon>
        <taxon>Enterobacterales</taxon>
        <taxon>Morganellaceae</taxon>
        <taxon>Proteus</taxon>
    </lineage>
</organism>
<dbReference type="HAMAP" id="MF_01486">
    <property type="entry name" value="RecC"/>
    <property type="match status" value="1"/>
</dbReference>
<dbReference type="GO" id="GO:0009338">
    <property type="term" value="C:exodeoxyribonuclease V complex"/>
    <property type="evidence" value="ECO:0007669"/>
    <property type="project" value="InterPro"/>
</dbReference>
<dbReference type="GO" id="GO:0005524">
    <property type="term" value="F:ATP binding"/>
    <property type="evidence" value="ECO:0007669"/>
    <property type="project" value="UniProtKB-UniRule"/>
</dbReference>
<dbReference type="SUPFAM" id="SSF52980">
    <property type="entry name" value="Restriction endonuclease-like"/>
    <property type="match status" value="1"/>
</dbReference>
<dbReference type="Pfam" id="PF04257">
    <property type="entry name" value="Exonuc_V_gamma"/>
    <property type="match status" value="1"/>
</dbReference>
<sequence length="1127" mass="130678">MFHIYHSNQLSLLKSLMVHFMQTRPLSSPFEQEVILVQSPGMSQWLQIQLAESLGIAANIRYPLPATFIWEMFTRVLSGIPKESAFSKDAMTWKLMALLPEYLSHEEFKPLLHYLDDDEDKRKLHQLAGRVADLFDQYLVYRSDWLASWEKDELIEGLSENQRWQKILWVALQQYTKDLNQPQWHRSNLYQQFISTLNDAKEGELQHCFPPRIFICGISALPQVYLQALQAIGRHTEIYLLFTNPCRYYWGDIQDPKFLARLNSRKPRHYQQLHELSWFKDEKNASSLFNEEGEQNIGNPLLASWGKLGKDNLYFLSELEYTDVLDAFVDIPRDNLLHQLQADILDLEDFSQLGTTLETYECSENKRVILPDDNSLTFHASHSPQREVEVLQDQLLHLLEQDPELLPRDIIVMVADIDSYTPYIQAVFGNAPSERYLPFAISDRKARQAHPVLQAFITLLELPQSRFTAEQVLALLEVPALAGHFSIFENELKLLRRWVDESGIRWGLDDENVASFLLPITGKNTWEFGLLRMLLGYAMESENGPWKGVLPYDESSGLVAELAGYLADFIYTLSEWRTRLSETRSLEAWLEVGQQLVDAFFESDEETELVLALIIQQWQKVIENGLKAQYQNEIPLVLIRDELTVRFDDEKISQRFLAGSINFCTLMPMRSIPFKAVCLLGMNDGIYPRNIQPLGFDLMAEKRRRGDRKRRDDDRYLFLEALSSAEKYLYISYIGKSIRDDRECNPSVLIKELQDYIGQNFRLPEDGERNVDESAIRINQHLLTQHSRVPFAQENFRIGASFRSYASEWLPAASGQGEVHQCFTEALNDDDTIDKVSIDELARFYRHPIRAFFQQRLKTNFVIEETELPEEEPFVINALQRYLLNQWLLKALIDQSSTEALFERIKAAGQLPASAFGQIYWEQQIEELLPLAEKIRSERSATHSVTLEQSFSAMPLIGRLNEVQTDGLLRWRPASLTANDLLQLWIEHLVYCLKEGTGESRFYGRKETQWCLLPVDPEFAYSTLDNLISDYKQGLNSPLALFAKSGWAWLQACYDKKSQAFLLDDEETLEKAELVLMQHLTDSYNRDGEMNDMYVQRAFSQLDEPFLQTVKQTALTIFKPIIPFLKK</sequence>
<evidence type="ECO:0000313" key="12">
    <source>
        <dbReference type="EMBL" id="CRL63432.1"/>
    </source>
</evidence>
<dbReference type="CDD" id="cd22353">
    <property type="entry name" value="RecC_C-like"/>
    <property type="match status" value="1"/>
</dbReference>
<dbReference type="NCBIfam" id="NF008289">
    <property type="entry name" value="PRK11069.1"/>
    <property type="match status" value="1"/>
</dbReference>
<evidence type="ECO:0000256" key="5">
    <source>
        <dbReference type="ARBA" id="ARBA00022806"/>
    </source>
</evidence>
<keyword evidence="7 10" id="KW-0067">ATP-binding</keyword>
<dbReference type="PANTHER" id="PTHR30591:SF1">
    <property type="entry name" value="RECBCD ENZYME SUBUNIT RECC"/>
    <property type="match status" value="1"/>
</dbReference>
<dbReference type="EMBL" id="CVRY01000005">
    <property type="protein sequence ID" value="CRL63432.1"/>
    <property type="molecule type" value="Genomic_DNA"/>
</dbReference>
<dbReference type="FunFam" id="3.40.50.300:FF:001068">
    <property type="entry name" value="RecBCD enzyme subunit RecC"/>
    <property type="match status" value="1"/>
</dbReference>
<dbReference type="InterPro" id="IPR006697">
    <property type="entry name" value="RecC"/>
</dbReference>
<reference evidence="13" key="1">
    <citation type="submission" date="2015-06" db="EMBL/GenBank/DDBJ databases">
        <authorList>
            <person name="Urmite Genomes"/>
        </authorList>
    </citation>
    <scope>NUCLEOTIDE SEQUENCE [LARGE SCALE GENOMIC DNA]</scope>
    <source>
        <strain evidence="13">CSUR P1867</strain>
    </source>
</reference>
<keyword evidence="8 10" id="KW-0238">DNA-binding</keyword>
<dbReference type="NCBIfam" id="TIGR01450">
    <property type="entry name" value="recC"/>
    <property type="match status" value="1"/>
</dbReference>
<dbReference type="InterPro" id="IPR011335">
    <property type="entry name" value="Restrct_endonuc-II-like"/>
</dbReference>
<keyword evidence="1 10" id="KW-0540">Nuclease</keyword>
<name>A0A0G4QBV2_9GAMM</name>
<dbReference type="Pfam" id="PF17946">
    <property type="entry name" value="RecC_C"/>
    <property type="match status" value="1"/>
</dbReference>
<dbReference type="InterPro" id="IPR041500">
    <property type="entry name" value="RecC_C"/>
</dbReference>
<keyword evidence="5 10" id="KW-0347">Helicase</keyword>
<evidence type="ECO:0000256" key="8">
    <source>
        <dbReference type="ARBA" id="ARBA00023125"/>
    </source>
</evidence>
<feature type="domain" description="RecC C-terminal" evidence="11">
    <location>
        <begin position="835"/>
        <end position="1053"/>
    </location>
</feature>
<dbReference type="GO" id="GO:0008854">
    <property type="term" value="F:exodeoxyribonuclease V activity"/>
    <property type="evidence" value="ECO:0007669"/>
    <property type="project" value="InterPro"/>
</dbReference>
<evidence type="ECO:0000256" key="2">
    <source>
        <dbReference type="ARBA" id="ARBA00022741"/>
    </source>
</evidence>
<dbReference type="InterPro" id="IPR013986">
    <property type="entry name" value="DExx_box_DNA_helicase_dom_sf"/>
</dbReference>
<keyword evidence="6 10" id="KW-0269">Exonuclease</keyword>
<evidence type="ECO:0000256" key="1">
    <source>
        <dbReference type="ARBA" id="ARBA00022722"/>
    </source>
</evidence>
<dbReference type="AlphaFoldDB" id="A0A0G4QBV2"/>
<dbReference type="Gene3D" id="1.10.10.990">
    <property type="match status" value="1"/>
</dbReference>
<dbReference type="Gene3D" id="1.10.10.160">
    <property type="match status" value="1"/>
</dbReference>
<dbReference type="PIRSF" id="PIRSF000980">
    <property type="entry name" value="RecC"/>
    <property type="match status" value="1"/>
</dbReference>
<dbReference type="SUPFAM" id="SSF52540">
    <property type="entry name" value="P-loop containing nucleoside triphosphate hydrolases"/>
    <property type="match status" value="2"/>
</dbReference>
<gene>
    <name evidence="10 12" type="primary">recC</name>
    <name evidence="12" type="ORF">BN1804_02480</name>
</gene>
<evidence type="ECO:0000256" key="7">
    <source>
        <dbReference type="ARBA" id="ARBA00022840"/>
    </source>
</evidence>
<evidence type="ECO:0000256" key="9">
    <source>
        <dbReference type="ARBA" id="ARBA00023204"/>
    </source>
</evidence>
<dbReference type="RefSeq" id="WP_072064282.1">
    <property type="nucleotide sequence ID" value="NZ_CVRY01000005.1"/>
</dbReference>
<dbReference type="Gene3D" id="3.40.50.300">
    <property type="entry name" value="P-loop containing nucleotide triphosphate hydrolases"/>
    <property type="match status" value="2"/>
</dbReference>
<keyword evidence="3 10" id="KW-0227">DNA damage</keyword>
<proteinExistence type="inferred from homology"/>
<comment type="similarity">
    <text evidence="10">Belongs to the RecC family.</text>
</comment>
<dbReference type="Gene3D" id="3.40.50.10930">
    <property type="match status" value="1"/>
</dbReference>
<evidence type="ECO:0000256" key="3">
    <source>
        <dbReference type="ARBA" id="ARBA00022763"/>
    </source>
</evidence>
<comment type="subunit">
    <text evidence="10">Heterotrimer of RecB, RecC and RecD. All subunits contribute to DNA-binding.</text>
</comment>
<protein>
    <recommendedName>
        <fullName evidence="10">RecBCD enzyme subunit RecC</fullName>
    </recommendedName>
    <alternativeName>
        <fullName evidence="10">Exonuclease V subunit RecC</fullName>
        <shortName evidence="10">ExoV subunit RecC</shortName>
    </alternativeName>
    <alternativeName>
        <fullName evidence="10">Helicase/nuclease RecBCD subunit RecC</fullName>
    </alternativeName>
</protein>
<keyword evidence="2 10" id="KW-0547">Nucleotide-binding</keyword>
<comment type="function">
    <text evidence="10">A helicase/nuclease that prepares dsDNA breaks (DSB) for recombinational DNA repair. Binds to DSBs and unwinds DNA via a highly rapid and processive ATP-dependent bidirectional helicase activity. Unwinds dsDNA until it encounters a Chi (crossover hotspot instigator) sequence from the 3' direction. Cuts ssDNA a few nucleotides 3' to the Chi site. The properties and activities of the enzyme are changed at Chi. The Chi-altered holoenzyme produces a long 3'-ssDNA overhang and facilitates RecA-binding to the ssDNA for homologous DNA recombination and repair. Holoenzyme degrades any linearized DNA that is unable to undergo homologous recombination. In the holoenzyme this subunit recognizes the wild-type Chi sequence, and when added to isolated RecB increases its ATP-dependent helicase processivity.</text>
</comment>
<dbReference type="PANTHER" id="PTHR30591">
    <property type="entry name" value="RECBCD ENZYME SUBUNIT RECC"/>
    <property type="match status" value="1"/>
</dbReference>
<keyword evidence="9 10" id="KW-0234">DNA repair</keyword>
<dbReference type="InterPro" id="IPR027417">
    <property type="entry name" value="P-loop_NTPase"/>
</dbReference>
<comment type="miscellaneous">
    <text evidence="10">In the RecBCD complex, RecB has a slow 3'-5' helicase, an exonuclease activity and loads RecA onto ssDNA, RecD has a fast 5'-3' helicase activity, while RecC stimulates the ATPase and processivity of the RecB helicase and contributes to recognition of the Chi site.</text>
</comment>